<name>A0A4D4J438_9PSEU</name>
<dbReference type="Pfam" id="PF08031">
    <property type="entry name" value="BBE"/>
    <property type="match status" value="1"/>
</dbReference>
<protein>
    <submittedName>
        <fullName evidence="9">FAD-binding dehydrogenase</fullName>
    </submittedName>
</protein>
<evidence type="ECO:0000313" key="10">
    <source>
        <dbReference type="Proteomes" id="UP000298860"/>
    </source>
</evidence>
<comment type="caution">
    <text evidence="9">The sequence shown here is derived from an EMBL/GenBank/DDBJ whole genome shotgun (WGS) entry which is preliminary data.</text>
</comment>
<dbReference type="PROSITE" id="PS51318">
    <property type="entry name" value="TAT"/>
    <property type="match status" value="1"/>
</dbReference>
<evidence type="ECO:0000256" key="3">
    <source>
        <dbReference type="ARBA" id="ARBA00022630"/>
    </source>
</evidence>
<dbReference type="PROSITE" id="PS51257">
    <property type="entry name" value="PROKAR_LIPOPROTEIN"/>
    <property type="match status" value="1"/>
</dbReference>
<keyword evidence="5" id="KW-0560">Oxidoreductase</keyword>
<keyword evidence="10" id="KW-1185">Reference proteome</keyword>
<dbReference type="PANTHER" id="PTHR42973:SF39">
    <property type="entry name" value="FAD-BINDING PCMH-TYPE DOMAIN-CONTAINING PROTEIN"/>
    <property type="match status" value="1"/>
</dbReference>
<keyword evidence="4" id="KW-0274">FAD</keyword>
<evidence type="ECO:0000256" key="4">
    <source>
        <dbReference type="ARBA" id="ARBA00022827"/>
    </source>
</evidence>
<dbReference type="SUPFAM" id="SSF56176">
    <property type="entry name" value="FAD-binding/transporter-associated domain-like"/>
    <property type="match status" value="1"/>
</dbReference>
<evidence type="ECO:0000256" key="1">
    <source>
        <dbReference type="ARBA" id="ARBA00001974"/>
    </source>
</evidence>
<evidence type="ECO:0000256" key="5">
    <source>
        <dbReference type="ARBA" id="ARBA00023002"/>
    </source>
</evidence>
<dbReference type="InterPro" id="IPR006093">
    <property type="entry name" value="Oxy_OxRdtase_FAD_BS"/>
</dbReference>
<feature type="chain" id="PRO_5039628807" evidence="7">
    <location>
        <begin position="26"/>
        <end position="508"/>
    </location>
</feature>
<dbReference type="InterPro" id="IPR016169">
    <property type="entry name" value="FAD-bd_PCMH_sub2"/>
</dbReference>
<dbReference type="InterPro" id="IPR012951">
    <property type="entry name" value="BBE"/>
</dbReference>
<dbReference type="AlphaFoldDB" id="A0A4D4J438"/>
<evidence type="ECO:0000256" key="6">
    <source>
        <dbReference type="SAM" id="MobiDB-lite"/>
    </source>
</evidence>
<comment type="cofactor">
    <cofactor evidence="1">
        <name>FAD</name>
        <dbReference type="ChEBI" id="CHEBI:57692"/>
    </cofactor>
</comment>
<dbReference type="InterPro" id="IPR006311">
    <property type="entry name" value="TAT_signal"/>
</dbReference>
<sequence length="508" mass="51549">MIGRRAFLRVAGLAAVTVATSAATAACGRAGPPATSVAATPTTLPATPAAGGPPDWSALRARLAGTLVLPGDRDYDAARRSYNPLFDARRPAAVARCARPEDVQACLEAAARSGIPVAARSGGHSYAGYSTPDRGLVVDLGGMAGVDVRPDGTAVVGAGARLIDVYAALAAAGRCLPAGSCPSVGVAGLTLGGGVGVLTRKYGLTCDRVSAMSVVTADGRLRAVAEDAEPDLFWALRGGGGGNFGVVTSFTFRTEPAPDLTVFALTFPAGSAGAVLGGWQQWVRGAPDELWTNCVVSGGSPPSVRVGGCYVGSPDGLSPLLDDLVRRVGTAPASRYAQAKGYLDAMRYFAGCGQRSVASCRPAEAGGQLGRESFVASSAVLAAPAADPDRVAALVAGQRGTDLLFDSLGGAVAGVRPDATAFPHRSALATVQIYRGTDAAGQRSAARTVGAVRDGLAGLLGAAAYVNYVDPALRDWAGAYYGDNAARLREVARRYDPDRVLAFDQGLA</sequence>
<comment type="similarity">
    <text evidence="2">Belongs to the oxygen-dependent FAD-linked oxidoreductase family.</text>
</comment>
<dbReference type="EMBL" id="BJFL01000003">
    <property type="protein sequence ID" value="GDY29276.1"/>
    <property type="molecule type" value="Genomic_DNA"/>
</dbReference>
<evidence type="ECO:0000259" key="8">
    <source>
        <dbReference type="PROSITE" id="PS51387"/>
    </source>
</evidence>
<dbReference type="Gene3D" id="3.30.465.10">
    <property type="match status" value="1"/>
</dbReference>
<gene>
    <name evidence="9" type="ORF">GTS_09090</name>
</gene>
<accession>A0A4D4J438</accession>
<keyword evidence="7" id="KW-0732">Signal</keyword>
<dbReference type="GO" id="GO:0016491">
    <property type="term" value="F:oxidoreductase activity"/>
    <property type="evidence" value="ECO:0007669"/>
    <property type="project" value="UniProtKB-KW"/>
</dbReference>
<dbReference type="Pfam" id="PF01565">
    <property type="entry name" value="FAD_binding_4"/>
    <property type="match status" value="1"/>
</dbReference>
<keyword evidence="3" id="KW-0285">Flavoprotein</keyword>
<organism evidence="9 10">
    <name type="scientific">Gandjariella thermophila</name>
    <dbReference type="NCBI Taxonomy" id="1931992"/>
    <lineage>
        <taxon>Bacteria</taxon>
        <taxon>Bacillati</taxon>
        <taxon>Actinomycetota</taxon>
        <taxon>Actinomycetes</taxon>
        <taxon>Pseudonocardiales</taxon>
        <taxon>Pseudonocardiaceae</taxon>
        <taxon>Gandjariella</taxon>
    </lineage>
</organism>
<dbReference type="InterPro" id="IPR006094">
    <property type="entry name" value="Oxid_FAD_bind_N"/>
</dbReference>
<feature type="signal peptide" evidence="7">
    <location>
        <begin position="1"/>
        <end position="25"/>
    </location>
</feature>
<dbReference type="Gene3D" id="3.40.462.20">
    <property type="match status" value="1"/>
</dbReference>
<dbReference type="InterPro" id="IPR016167">
    <property type="entry name" value="FAD-bd_PCMH_sub1"/>
</dbReference>
<dbReference type="PROSITE" id="PS00862">
    <property type="entry name" value="OX2_COVAL_FAD"/>
    <property type="match status" value="1"/>
</dbReference>
<feature type="region of interest" description="Disordered" evidence="6">
    <location>
        <begin position="29"/>
        <end position="53"/>
    </location>
</feature>
<dbReference type="Proteomes" id="UP000298860">
    <property type="component" value="Unassembled WGS sequence"/>
</dbReference>
<reference evidence="10" key="1">
    <citation type="submission" date="2019-04" db="EMBL/GenBank/DDBJ databases">
        <title>Draft genome sequence of Pseudonocardiaceae bacterium SL3-2-4.</title>
        <authorList>
            <person name="Ningsih F."/>
            <person name="Yokota A."/>
            <person name="Sakai Y."/>
            <person name="Nanatani K."/>
            <person name="Yabe S."/>
            <person name="Oetari A."/>
            <person name="Sjamsuridzal W."/>
        </authorList>
    </citation>
    <scope>NUCLEOTIDE SEQUENCE [LARGE SCALE GENOMIC DNA]</scope>
    <source>
        <strain evidence="10">SL3-2-4</strain>
    </source>
</reference>
<dbReference type="PANTHER" id="PTHR42973">
    <property type="entry name" value="BINDING OXIDOREDUCTASE, PUTATIVE (AFU_ORTHOLOGUE AFUA_1G17690)-RELATED"/>
    <property type="match status" value="1"/>
</dbReference>
<dbReference type="PROSITE" id="PS51387">
    <property type="entry name" value="FAD_PCMH"/>
    <property type="match status" value="1"/>
</dbReference>
<proteinExistence type="inferred from homology"/>
<evidence type="ECO:0000256" key="7">
    <source>
        <dbReference type="SAM" id="SignalP"/>
    </source>
</evidence>
<dbReference type="InterPro" id="IPR016166">
    <property type="entry name" value="FAD-bd_PCMH"/>
</dbReference>
<dbReference type="InterPro" id="IPR050416">
    <property type="entry name" value="FAD-linked_Oxidoreductase"/>
</dbReference>
<evidence type="ECO:0000313" key="9">
    <source>
        <dbReference type="EMBL" id="GDY29276.1"/>
    </source>
</evidence>
<feature type="domain" description="FAD-binding PCMH-type" evidence="8">
    <location>
        <begin position="86"/>
        <end position="257"/>
    </location>
</feature>
<evidence type="ECO:0000256" key="2">
    <source>
        <dbReference type="ARBA" id="ARBA00005466"/>
    </source>
</evidence>
<dbReference type="GO" id="GO:0071949">
    <property type="term" value="F:FAD binding"/>
    <property type="evidence" value="ECO:0007669"/>
    <property type="project" value="InterPro"/>
</dbReference>
<dbReference type="InterPro" id="IPR036318">
    <property type="entry name" value="FAD-bd_PCMH-like_sf"/>
</dbReference>
<dbReference type="Gene3D" id="3.30.43.10">
    <property type="entry name" value="Uridine Diphospho-n-acetylenolpyruvylglucosamine Reductase, domain 2"/>
    <property type="match status" value="1"/>
</dbReference>